<organism evidence="11 12">
    <name type="scientific">Ureaplasma diversum NCTC 246</name>
    <dbReference type="NCBI Taxonomy" id="1188241"/>
    <lineage>
        <taxon>Bacteria</taxon>
        <taxon>Bacillati</taxon>
        <taxon>Mycoplasmatota</taxon>
        <taxon>Mycoplasmoidales</taxon>
        <taxon>Mycoplasmoidaceae</taxon>
        <taxon>Ureaplasma</taxon>
    </lineage>
</organism>
<keyword evidence="8" id="KW-0175">Coiled coil</keyword>
<evidence type="ECO:0000256" key="9">
    <source>
        <dbReference type="SAM" id="Phobius"/>
    </source>
</evidence>
<dbReference type="PANTHER" id="PTHR11537:SF254">
    <property type="entry name" value="POTASSIUM VOLTAGE-GATED CHANNEL PROTEIN SHAB"/>
    <property type="match status" value="1"/>
</dbReference>
<dbReference type="Pfam" id="PF07885">
    <property type="entry name" value="Ion_trans_2"/>
    <property type="match status" value="1"/>
</dbReference>
<protein>
    <submittedName>
        <fullName evidence="11">Potassium channel protein</fullName>
    </submittedName>
</protein>
<dbReference type="PANTHER" id="PTHR11537">
    <property type="entry name" value="VOLTAGE-GATED POTASSIUM CHANNEL"/>
    <property type="match status" value="1"/>
</dbReference>
<keyword evidence="2" id="KW-0813">Transport</keyword>
<evidence type="ECO:0000256" key="4">
    <source>
        <dbReference type="ARBA" id="ARBA00022989"/>
    </source>
</evidence>
<accession>A0A084EWN2</accession>
<keyword evidence="5" id="KW-0406">Ion transport</keyword>
<dbReference type="SUPFAM" id="SSF81324">
    <property type="entry name" value="Voltage-gated potassium channels"/>
    <property type="match status" value="1"/>
</dbReference>
<dbReference type="Gene3D" id="1.10.287.70">
    <property type="match status" value="1"/>
</dbReference>
<evidence type="ECO:0000256" key="8">
    <source>
        <dbReference type="SAM" id="Coils"/>
    </source>
</evidence>
<feature type="transmembrane region" description="Helical" evidence="9">
    <location>
        <begin position="135"/>
        <end position="155"/>
    </location>
</feature>
<feature type="coiled-coil region" evidence="8">
    <location>
        <begin position="332"/>
        <end position="378"/>
    </location>
</feature>
<feature type="transmembrane region" description="Helical" evidence="9">
    <location>
        <begin position="271"/>
        <end position="290"/>
    </location>
</feature>
<keyword evidence="4 9" id="KW-1133">Transmembrane helix</keyword>
<feature type="transmembrane region" description="Helical" evidence="9">
    <location>
        <begin position="302"/>
        <end position="327"/>
    </location>
</feature>
<evidence type="ECO:0000313" key="12">
    <source>
        <dbReference type="Proteomes" id="UP000028537"/>
    </source>
</evidence>
<sequence length="433" mass="50962">MTKSQRQEFIRNNKMIYFNRFRYFFFEWTSMKAYQKILVPETVVGFIYQFILFFASAAASAIFIYNHFQLQEYSVTKHFSQEQFDHTIYFIKTYFNVFYALNFVFLLDFLMRWMYADYTYNTLTRLKAFSLMPFRFVNLLDLTSFIIAVTIYNVVISHNLHAIEQVTSLEEKIKYFNNIVFDKAAMDVFPSVILARILGLHHKVIKFTIASGQVNFFLEIIRRRWNVLLSSFILLILTTFFLSFIVYRVEQDYYNDFNIPIDSDERKFKDFGSAMWFAVGTITTIAYGDITPVSKAGRVFGAILGLGGVAFFGFITSLLASGIVSLISEKTRSMENNRLQALQSENERLLHEFSSKLKKEIIEELVKHEARLENVTVQEVQVDKTDLLDKEKSRKKQTRKKVYYDDITSLTKSKQMVFQKSTRKRTTNKKKVK</sequence>
<evidence type="ECO:0000256" key="1">
    <source>
        <dbReference type="ARBA" id="ARBA00004141"/>
    </source>
</evidence>
<comment type="caution">
    <text evidence="11">The sequence shown here is derived from an EMBL/GenBank/DDBJ whole genome shotgun (WGS) entry which is preliminary data.</text>
</comment>
<evidence type="ECO:0000256" key="3">
    <source>
        <dbReference type="ARBA" id="ARBA00022692"/>
    </source>
</evidence>
<reference evidence="11 12" key="1">
    <citation type="submission" date="2014-02" db="EMBL/GenBank/DDBJ databases">
        <title>Genome sequence of Ureaplasma diversum strain 246.</title>
        <authorList>
            <person name="Sirand-Pugnet P."/>
            <person name="Breton M."/>
            <person name="Dordet-Frisoni E."/>
            <person name="Baranowski E."/>
            <person name="Barre A."/>
            <person name="Couture C."/>
            <person name="Dupuy V."/>
            <person name="Gaurivaud P."/>
            <person name="Jacob D."/>
            <person name="Lemaitre C."/>
            <person name="Manso-Silvan L."/>
            <person name="Nikolski M."/>
            <person name="Nouvel L.-X."/>
            <person name="Poumarat F."/>
            <person name="Tardy F."/>
            <person name="Thebault P."/>
            <person name="Theil S."/>
            <person name="Citti C."/>
            <person name="Thiaucourt F."/>
            <person name="Blanchard A."/>
        </authorList>
    </citation>
    <scope>NUCLEOTIDE SEQUENCE [LARGE SCALE GENOMIC DNA]</scope>
    <source>
        <strain evidence="11 12">NCTC 246</strain>
    </source>
</reference>
<evidence type="ECO:0000259" key="10">
    <source>
        <dbReference type="Pfam" id="PF07885"/>
    </source>
</evidence>
<keyword evidence="3 9" id="KW-0812">Transmembrane</keyword>
<dbReference type="EMBL" id="JFDP01000080">
    <property type="protein sequence ID" value="KEZ22374.1"/>
    <property type="molecule type" value="Genomic_DNA"/>
</dbReference>
<evidence type="ECO:0000256" key="5">
    <source>
        <dbReference type="ARBA" id="ARBA00023065"/>
    </source>
</evidence>
<evidence type="ECO:0000256" key="7">
    <source>
        <dbReference type="ARBA" id="ARBA00023303"/>
    </source>
</evidence>
<dbReference type="GO" id="GO:0008076">
    <property type="term" value="C:voltage-gated potassium channel complex"/>
    <property type="evidence" value="ECO:0007669"/>
    <property type="project" value="InterPro"/>
</dbReference>
<dbReference type="InterPro" id="IPR028325">
    <property type="entry name" value="VG_K_chnl"/>
</dbReference>
<dbReference type="eggNOG" id="COG0569">
    <property type="taxonomic scope" value="Bacteria"/>
</dbReference>
<feature type="transmembrane region" description="Helical" evidence="9">
    <location>
        <begin position="227"/>
        <end position="247"/>
    </location>
</feature>
<gene>
    <name evidence="11" type="ORF">UDIV_6250</name>
</gene>
<name>A0A084EWN2_9BACT</name>
<feature type="transmembrane region" description="Helical" evidence="9">
    <location>
        <begin position="46"/>
        <end position="68"/>
    </location>
</feature>
<dbReference type="RefSeq" id="WP_081847835.1">
    <property type="nucleotide sequence ID" value="NZ_JFDP01000080.1"/>
</dbReference>
<dbReference type="InterPro" id="IPR013099">
    <property type="entry name" value="K_chnl_dom"/>
</dbReference>
<keyword evidence="6 9" id="KW-0472">Membrane</keyword>
<proteinExistence type="predicted"/>
<comment type="subcellular location">
    <subcellularLocation>
        <location evidence="1">Membrane</location>
        <topology evidence="1">Multi-pass membrane protein</topology>
    </subcellularLocation>
</comment>
<dbReference type="Proteomes" id="UP000028537">
    <property type="component" value="Unassembled WGS sequence"/>
</dbReference>
<feature type="transmembrane region" description="Helical" evidence="9">
    <location>
        <begin position="89"/>
        <end position="115"/>
    </location>
</feature>
<dbReference type="OrthoDB" id="9781411at2"/>
<evidence type="ECO:0000256" key="2">
    <source>
        <dbReference type="ARBA" id="ARBA00022448"/>
    </source>
</evidence>
<dbReference type="GO" id="GO:0005249">
    <property type="term" value="F:voltage-gated potassium channel activity"/>
    <property type="evidence" value="ECO:0007669"/>
    <property type="project" value="InterPro"/>
</dbReference>
<evidence type="ECO:0000256" key="6">
    <source>
        <dbReference type="ARBA" id="ARBA00023136"/>
    </source>
</evidence>
<keyword evidence="12" id="KW-1185">Reference proteome</keyword>
<keyword evidence="7 11" id="KW-0407">Ion channel</keyword>
<feature type="domain" description="Potassium channel" evidence="10">
    <location>
        <begin position="235"/>
        <end position="321"/>
    </location>
</feature>
<dbReference type="GO" id="GO:0001508">
    <property type="term" value="P:action potential"/>
    <property type="evidence" value="ECO:0007669"/>
    <property type="project" value="TreeGrafter"/>
</dbReference>
<dbReference type="AlphaFoldDB" id="A0A084EWN2"/>
<evidence type="ECO:0000313" key="11">
    <source>
        <dbReference type="EMBL" id="KEZ22374.1"/>
    </source>
</evidence>